<dbReference type="Proteomes" id="UP000198876">
    <property type="component" value="Unassembled WGS sequence"/>
</dbReference>
<dbReference type="AlphaFoldDB" id="A0A1I2NG14"/>
<sequence length="60" mass="6935">MDLEGRSLRERLLQSLVVFVVLFAYGYVQEAFGWRVPVIVAAFFFVIQIAIDGTRNRLDE</sequence>
<reference evidence="3" key="1">
    <citation type="submission" date="2016-10" db="EMBL/GenBank/DDBJ databases">
        <authorList>
            <person name="Varghese N."/>
            <person name="Submissions S."/>
        </authorList>
    </citation>
    <scope>NUCLEOTIDE SEQUENCE [LARGE SCALE GENOMIC DNA]</scope>
    <source>
        <strain evidence="3">CGMCC 1.7739</strain>
    </source>
</reference>
<accession>A0A1I2NG14</accession>
<organism evidence="2 3">
    <name type="scientific">Halopelagius inordinatus</name>
    <dbReference type="NCBI Taxonomy" id="553467"/>
    <lineage>
        <taxon>Archaea</taxon>
        <taxon>Methanobacteriati</taxon>
        <taxon>Methanobacteriota</taxon>
        <taxon>Stenosarchaea group</taxon>
        <taxon>Halobacteria</taxon>
        <taxon>Halobacteriales</taxon>
        <taxon>Haloferacaceae</taxon>
    </lineage>
</organism>
<evidence type="ECO:0000256" key="1">
    <source>
        <dbReference type="SAM" id="Phobius"/>
    </source>
</evidence>
<protein>
    <submittedName>
        <fullName evidence="2">Uncharacterized protein</fullName>
    </submittedName>
</protein>
<name>A0A1I2NG14_9EURY</name>
<keyword evidence="1" id="KW-1133">Transmembrane helix</keyword>
<evidence type="ECO:0000313" key="3">
    <source>
        <dbReference type="Proteomes" id="UP000198876"/>
    </source>
</evidence>
<evidence type="ECO:0000313" key="2">
    <source>
        <dbReference type="EMBL" id="SFG01799.1"/>
    </source>
</evidence>
<keyword evidence="3" id="KW-1185">Reference proteome</keyword>
<dbReference type="RefSeq" id="WP_092889628.1">
    <property type="nucleotide sequence ID" value="NZ_FOOQ01000001.1"/>
</dbReference>
<feature type="transmembrane region" description="Helical" evidence="1">
    <location>
        <begin position="12"/>
        <end position="28"/>
    </location>
</feature>
<feature type="transmembrane region" description="Helical" evidence="1">
    <location>
        <begin position="34"/>
        <end position="51"/>
    </location>
</feature>
<dbReference type="STRING" id="553467.SAMN04488063_1143"/>
<keyword evidence="1" id="KW-0812">Transmembrane</keyword>
<keyword evidence="1" id="KW-0472">Membrane</keyword>
<dbReference type="EMBL" id="FOOQ01000001">
    <property type="protein sequence ID" value="SFG01799.1"/>
    <property type="molecule type" value="Genomic_DNA"/>
</dbReference>
<proteinExistence type="predicted"/>
<gene>
    <name evidence="2" type="ORF">SAMN04488063_1143</name>
</gene>